<dbReference type="Pfam" id="PF24877">
    <property type="entry name" value="ILV_EDD_C"/>
    <property type="match status" value="1"/>
</dbReference>
<evidence type="ECO:0000256" key="6">
    <source>
        <dbReference type="ARBA" id="ARBA00022842"/>
    </source>
</evidence>
<dbReference type="EC" id="4.2.1.9" evidence="14 15"/>
<dbReference type="InterPro" id="IPR020558">
    <property type="entry name" value="DiOHA_6PGluconate_deHydtase_CS"/>
</dbReference>
<keyword evidence="5 15" id="KW-0479">Metal-binding</keyword>
<proteinExistence type="inferred from homology"/>
<evidence type="ECO:0000256" key="10">
    <source>
        <dbReference type="ARBA" id="ARBA00023304"/>
    </source>
</evidence>
<evidence type="ECO:0000256" key="4">
    <source>
        <dbReference type="ARBA" id="ARBA00022714"/>
    </source>
</evidence>
<evidence type="ECO:0000256" key="11">
    <source>
        <dbReference type="ARBA" id="ARBA00029304"/>
    </source>
</evidence>
<sequence>MTTKNKTYQGVDRAPHRSLFYAMGYLPEDLNKPLIGVVNAHNEIIPGHFHLNEIAQAVKLGVSAAGGTPIEFPVIGICDGIAMNHSGMKYPLSTRELIADSIEAMTIAHKFDGLVLIGNCDKIVPGMMMAAARLNIPAVYVSGGPMLSGKHKGRKVDLVTGAFEGVGAYAEGKITTEELQEIETESCPTCGSCAGMFTANTMNCLAEALGIGLPGNGTIPAPYGQRKQLAKRAGMKVMDLVNENIRPRDILTLGAFRNAIAVDMAIGGSSNTVLHLMAIANEAKVPLDLEEFDKISRRVANVAKLSPAGEDSITDLHEAGGISAVMNQLAKAGLIYTDEITVTTKTIGENVVKAQVWDPEVIRPMEEPYSKEGGIAILRGNLAPDGAVVKQSGVSPEMMVHKGPARVFDSEEEAYTAIINKKIVAGDVVIIRYEGPKGGPGMREMLSPTAAIAGRGLEKSVALITDGRFSGGTRGPCIGHVSPEASEGGPMAILQEGDIIEIDIPNRSMKVNLSDEEIENRLKNWKQPPTKAEEGTYLYRYSKLVTSASTGAVFKY</sequence>
<evidence type="ECO:0000256" key="14">
    <source>
        <dbReference type="ARBA" id="ARBA00029490"/>
    </source>
</evidence>
<accession>A0A1H9ZVC7</accession>
<keyword evidence="6 15" id="KW-0460">Magnesium</keyword>
<dbReference type="PROSITE" id="PS00886">
    <property type="entry name" value="ILVD_EDD_1"/>
    <property type="match status" value="1"/>
</dbReference>
<keyword evidence="9 15" id="KW-0456">Lyase</keyword>
<evidence type="ECO:0000256" key="8">
    <source>
        <dbReference type="ARBA" id="ARBA00023014"/>
    </source>
</evidence>
<keyword evidence="3 15" id="KW-0028">Amino-acid biosynthesis</keyword>
<dbReference type="NCBIfam" id="NF002068">
    <property type="entry name" value="PRK00911.1"/>
    <property type="match status" value="1"/>
</dbReference>
<dbReference type="NCBIfam" id="TIGR00110">
    <property type="entry name" value="ilvD"/>
    <property type="match status" value="1"/>
</dbReference>
<dbReference type="UniPathway" id="UPA00047">
    <property type="reaction ID" value="UER00057"/>
</dbReference>
<keyword evidence="8 15" id="KW-0411">Iron-sulfur</keyword>
<evidence type="ECO:0000256" key="2">
    <source>
        <dbReference type="ARBA" id="ARBA00006486"/>
    </source>
</evidence>
<feature type="domain" description="Dihydroxy-acid/6-phosphogluconate dehydratase C-terminal" evidence="17">
    <location>
        <begin position="360"/>
        <end position="552"/>
    </location>
</feature>
<dbReference type="PANTHER" id="PTHR43661:SF3">
    <property type="entry name" value="D-XYLONATE DEHYDRATASE YAGF-RELATED"/>
    <property type="match status" value="1"/>
</dbReference>
<feature type="binding site" description="via carbamate group" evidence="15">
    <location>
        <position position="122"/>
    </location>
    <ligand>
        <name>Mg(2+)</name>
        <dbReference type="ChEBI" id="CHEBI:18420"/>
    </ligand>
</feature>
<keyword evidence="10 15" id="KW-0100">Branched-chain amino acid biosynthesis</keyword>
<comment type="function">
    <text evidence="15">Functions in the biosynthesis of branched-chain amino acids. Catalyzes the dehydration of (2R,3R)-2,3-dihydroxy-3-methylpentanoate (2,3-dihydroxy-3-methylvalerate) into 2-oxo-3-methylpentanoate (2-oxo-3-methylvalerate) and of (2R)-2,3-dihydroxy-3-methylbutanoate (2,3-dihydroxyisovalerate) into 2-oxo-3-methylbutanoate (2-oxoisovalerate), the penultimate precursor to L-isoleucine and L-valine, respectively.</text>
</comment>
<dbReference type="GO" id="GO:0004160">
    <property type="term" value="F:dihydroxy-acid dehydratase activity"/>
    <property type="evidence" value="ECO:0007669"/>
    <property type="project" value="UniProtKB-UniRule"/>
</dbReference>
<dbReference type="GO" id="GO:0009097">
    <property type="term" value="P:isoleucine biosynthetic process"/>
    <property type="evidence" value="ECO:0007669"/>
    <property type="project" value="UniProtKB-UniRule"/>
</dbReference>
<keyword evidence="4 15" id="KW-0001">2Fe-2S</keyword>
<evidence type="ECO:0000256" key="5">
    <source>
        <dbReference type="ARBA" id="ARBA00022723"/>
    </source>
</evidence>
<dbReference type="GO" id="GO:0051537">
    <property type="term" value="F:2 iron, 2 sulfur cluster binding"/>
    <property type="evidence" value="ECO:0007669"/>
    <property type="project" value="UniProtKB-UniRule"/>
</dbReference>
<evidence type="ECO:0000259" key="16">
    <source>
        <dbReference type="Pfam" id="PF00920"/>
    </source>
</evidence>
<keyword evidence="7 15" id="KW-0408">Iron</keyword>
<evidence type="ECO:0000256" key="13">
    <source>
        <dbReference type="ARBA" id="ARBA00029437"/>
    </source>
</evidence>
<evidence type="ECO:0000313" key="19">
    <source>
        <dbReference type="Proteomes" id="UP000199568"/>
    </source>
</evidence>
<dbReference type="InterPro" id="IPR004404">
    <property type="entry name" value="DihydroxyA_deHydtase"/>
</dbReference>
<dbReference type="Proteomes" id="UP000199568">
    <property type="component" value="Unassembled WGS sequence"/>
</dbReference>
<evidence type="ECO:0000256" key="9">
    <source>
        <dbReference type="ARBA" id="ARBA00023239"/>
    </source>
</evidence>
<evidence type="ECO:0000256" key="12">
    <source>
        <dbReference type="ARBA" id="ARBA00029436"/>
    </source>
</evidence>
<evidence type="ECO:0000256" key="15">
    <source>
        <dbReference type="HAMAP-Rule" id="MF_00012"/>
    </source>
</evidence>
<dbReference type="GO" id="GO:0009099">
    <property type="term" value="P:L-valine biosynthetic process"/>
    <property type="evidence" value="ECO:0007669"/>
    <property type="project" value="UniProtKB-UniRule"/>
</dbReference>
<dbReference type="InterPro" id="IPR056740">
    <property type="entry name" value="ILV_EDD_C"/>
</dbReference>
<evidence type="ECO:0000259" key="17">
    <source>
        <dbReference type="Pfam" id="PF24877"/>
    </source>
</evidence>
<comment type="subunit">
    <text evidence="15">Homodimer.</text>
</comment>
<evidence type="ECO:0000313" key="18">
    <source>
        <dbReference type="EMBL" id="SES85725.1"/>
    </source>
</evidence>
<comment type="caution">
    <text evidence="15">Lacks conserved residue(s) required for the propagation of feature annotation.</text>
</comment>
<dbReference type="EMBL" id="FOHU01000002">
    <property type="protein sequence ID" value="SES85725.1"/>
    <property type="molecule type" value="Genomic_DNA"/>
</dbReference>
<dbReference type="Pfam" id="PF00920">
    <property type="entry name" value="ILVD_EDD_N"/>
    <property type="match status" value="1"/>
</dbReference>
<comment type="cofactor">
    <cofactor evidence="15">
        <name>[2Fe-2S] cluster</name>
        <dbReference type="ChEBI" id="CHEBI:190135"/>
    </cofactor>
    <text evidence="15">Binds 1 [2Fe-2S] cluster per subunit. This cluster acts as a Lewis acid cofactor.</text>
</comment>
<dbReference type="STRING" id="426128.SAMN05660297_00739"/>
<dbReference type="SUPFAM" id="SSF143975">
    <property type="entry name" value="IlvD/EDD N-terminal domain-like"/>
    <property type="match status" value="1"/>
</dbReference>
<dbReference type="RefSeq" id="WP_090439493.1">
    <property type="nucleotide sequence ID" value="NZ_FOHU01000002.1"/>
</dbReference>
<comment type="catalytic activity">
    <reaction evidence="15">
        <text>(2R,3R)-2,3-dihydroxy-3-methylpentanoate = (S)-3-methyl-2-oxopentanoate + H2O</text>
        <dbReference type="Rhea" id="RHEA:27694"/>
        <dbReference type="ChEBI" id="CHEBI:15377"/>
        <dbReference type="ChEBI" id="CHEBI:35146"/>
        <dbReference type="ChEBI" id="CHEBI:49258"/>
        <dbReference type="EC" id="4.2.1.9"/>
    </reaction>
</comment>
<feature type="domain" description="Dihydroxy-acid/6-phosphogluconate dehydratase N-terminal" evidence="16">
    <location>
        <begin position="32"/>
        <end position="350"/>
    </location>
</feature>
<keyword evidence="19" id="KW-1185">Reference proteome</keyword>
<name>A0A1H9ZVC7_9FIRM</name>
<dbReference type="UniPathway" id="UPA00049">
    <property type="reaction ID" value="UER00061"/>
</dbReference>
<dbReference type="HAMAP" id="MF_00012">
    <property type="entry name" value="IlvD"/>
    <property type="match status" value="1"/>
</dbReference>
<dbReference type="FunFam" id="3.50.30.80:FF:000001">
    <property type="entry name" value="Dihydroxy-acid dehydratase"/>
    <property type="match status" value="1"/>
</dbReference>
<feature type="modified residue" description="N6-carboxylysine" evidence="15">
    <location>
        <position position="122"/>
    </location>
</feature>
<dbReference type="PANTHER" id="PTHR43661">
    <property type="entry name" value="D-XYLONATE DEHYDRATASE"/>
    <property type="match status" value="1"/>
</dbReference>
<dbReference type="InterPro" id="IPR042096">
    <property type="entry name" value="Dihydro-acid_dehy_C"/>
</dbReference>
<dbReference type="InterPro" id="IPR000581">
    <property type="entry name" value="ILV_EDD_N"/>
</dbReference>
<feature type="binding site" evidence="15">
    <location>
        <position position="79"/>
    </location>
    <ligand>
        <name>Mg(2+)</name>
        <dbReference type="ChEBI" id="CHEBI:18420"/>
    </ligand>
</feature>
<dbReference type="OrthoDB" id="9807077at2"/>
<dbReference type="GO" id="GO:0005829">
    <property type="term" value="C:cytosol"/>
    <property type="evidence" value="ECO:0007669"/>
    <property type="project" value="TreeGrafter"/>
</dbReference>
<comment type="pathway">
    <text evidence="12 15">Amino-acid biosynthesis; L-valine biosynthesis; L-valine from pyruvate: step 3/4.</text>
</comment>
<reference evidence="18 19" key="1">
    <citation type="submission" date="2016-10" db="EMBL/GenBank/DDBJ databases">
        <authorList>
            <person name="de Groot N.N."/>
        </authorList>
    </citation>
    <scope>NUCLEOTIDE SEQUENCE [LARGE SCALE GENOMIC DNA]</scope>
    <source>
        <strain evidence="18 19">DSM 18979</strain>
    </source>
</reference>
<dbReference type="PROSITE" id="PS00887">
    <property type="entry name" value="ILVD_EDD_2"/>
    <property type="match status" value="1"/>
</dbReference>
<evidence type="ECO:0000256" key="1">
    <source>
        <dbReference type="ARBA" id="ARBA00001946"/>
    </source>
</evidence>
<evidence type="ECO:0000256" key="7">
    <source>
        <dbReference type="ARBA" id="ARBA00023004"/>
    </source>
</evidence>
<dbReference type="Gene3D" id="3.50.30.80">
    <property type="entry name" value="IlvD/EDD C-terminal domain-like"/>
    <property type="match status" value="1"/>
</dbReference>
<dbReference type="SUPFAM" id="SSF52016">
    <property type="entry name" value="LeuD/IlvD-like"/>
    <property type="match status" value="1"/>
</dbReference>
<dbReference type="GO" id="GO:0000287">
    <property type="term" value="F:magnesium ion binding"/>
    <property type="evidence" value="ECO:0007669"/>
    <property type="project" value="UniProtKB-UniRule"/>
</dbReference>
<evidence type="ECO:0000256" key="3">
    <source>
        <dbReference type="ARBA" id="ARBA00022605"/>
    </source>
</evidence>
<comment type="cofactor">
    <cofactor evidence="1 15">
        <name>Mg(2+)</name>
        <dbReference type="ChEBI" id="CHEBI:18420"/>
    </cofactor>
</comment>
<dbReference type="InterPro" id="IPR037237">
    <property type="entry name" value="IlvD/EDD_N"/>
</dbReference>
<organism evidence="18 19">
    <name type="scientific">Natronincola peptidivorans</name>
    <dbReference type="NCBI Taxonomy" id="426128"/>
    <lineage>
        <taxon>Bacteria</taxon>
        <taxon>Bacillati</taxon>
        <taxon>Bacillota</taxon>
        <taxon>Clostridia</taxon>
        <taxon>Peptostreptococcales</taxon>
        <taxon>Natronincolaceae</taxon>
        <taxon>Natronincola</taxon>
    </lineage>
</organism>
<comment type="similarity">
    <text evidence="2 15">Belongs to the IlvD/Edd family.</text>
</comment>
<comment type="pathway">
    <text evidence="13 15">Amino-acid biosynthesis; L-isoleucine biosynthesis; L-isoleucine from 2-oxobutanoate: step 3/4.</text>
</comment>
<comment type="catalytic activity">
    <reaction evidence="11">
        <text>(2R)-2,3-dihydroxy-3-methylbutanoate = 3-methyl-2-oxobutanoate + H2O</text>
        <dbReference type="Rhea" id="RHEA:24809"/>
        <dbReference type="ChEBI" id="CHEBI:11851"/>
        <dbReference type="ChEBI" id="CHEBI:15377"/>
        <dbReference type="ChEBI" id="CHEBI:49072"/>
        <dbReference type="EC" id="4.2.1.9"/>
    </reaction>
    <physiologicalReaction direction="left-to-right" evidence="11">
        <dbReference type="Rhea" id="RHEA:24810"/>
    </physiologicalReaction>
</comment>
<feature type="binding site" evidence="15">
    <location>
        <position position="444"/>
    </location>
    <ligand>
        <name>Mg(2+)</name>
        <dbReference type="ChEBI" id="CHEBI:18420"/>
    </ligand>
</feature>
<gene>
    <name evidence="15" type="primary">ilvD</name>
    <name evidence="18" type="ORF">SAMN05660297_00739</name>
</gene>
<feature type="active site" description="Proton acceptor" evidence="15">
    <location>
        <position position="470"/>
    </location>
</feature>
<feature type="binding site" evidence="15">
    <location>
        <position position="121"/>
    </location>
    <ligand>
        <name>Mg(2+)</name>
        <dbReference type="ChEBI" id="CHEBI:18420"/>
    </ligand>
</feature>
<protein>
    <recommendedName>
        <fullName evidence="14 15">Dihydroxy-acid dehydratase</fullName>
        <shortName evidence="15">DAD</shortName>
        <ecNumber evidence="14 15">4.2.1.9</ecNumber>
    </recommendedName>
</protein>
<dbReference type="AlphaFoldDB" id="A0A1H9ZVC7"/>